<evidence type="ECO:0000256" key="3">
    <source>
        <dbReference type="SAM" id="SignalP"/>
    </source>
</evidence>
<evidence type="ECO:0000256" key="2">
    <source>
        <dbReference type="SAM" id="Phobius"/>
    </source>
</evidence>
<dbReference type="AlphaFoldDB" id="A0A1H9WM28"/>
<keyword evidence="3" id="KW-0732">Signal</keyword>
<proteinExistence type="predicted"/>
<evidence type="ECO:0000313" key="5">
    <source>
        <dbReference type="EMBL" id="SES34809.1"/>
    </source>
</evidence>
<feature type="region of interest" description="Disordered" evidence="1">
    <location>
        <begin position="25"/>
        <end position="73"/>
    </location>
</feature>
<protein>
    <submittedName>
        <fullName evidence="5">Excalibur calcium-binding domain-containing protein</fullName>
    </submittedName>
</protein>
<feature type="region of interest" description="Disordered" evidence="1">
    <location>
        <begin position="116"/>
        <end position="140"/>
    </location>
</feature>
<gene>
    <name evidence="5" type="ORF">SAMN05661109_02804</name>
</gene>
<keyword evidence="2" id="KW-0472">Membrane</keyword>
<accession>A0A1H9WM28</accession>
<dbReference type="InterPro" id="IPR008613">
    <property type="entry name" value="Excalibur_Ca-bd_domain"/>
</dbReference>
<evidence type="ECO:0000256" key="1">
    <source>
        <dbReference type="SAM" id="MobiDB-lite"/>
    </source>
</evidence>
<dbReference type="Pfam" id="PF05901">
    <property type="entry name" value="Excalibur"/>
    <property type="match status" value="1"/>
</dbReference>
<dbReference type="STRING" id="1121357.SAMN05661109_02804"/>
<feature type="chain" id="PRO_5011474903" evidence="3">
    <location>
        <begin position="25"/>
        <end position="178"/>
    </location>
</feature>
<feature type="transmembrane region" description="Helical" evidence="2">
    <location>
        <begin position="79"/>
        <end position="101"/>
    </location>
</feature>
<keyword evidence="2" id="KW-1133">Transmembrane helix</keyword>
<dbReference type="Proteomes" id="UP000198929">
    <property type="component" value="Unassembled WGS sequence"/>
</dbReference>
<sequence length="178" mass="18264">MRSKLIAVATALAVATSPTFVAHAETDPATEIQVQAGAENQTREDEGSVESSSESSEESLSSGSSLSSTDDSGSSSPGLWIGLVAVAGVVAAAAGGAYWAIQEHLIPNPLPGIIPGPAPAPAPAPQPAPQPAPSPSTTYKNCTDVWNRLGRPIYAGEAGYNHRLDRDKDGVGCEYDPR</sequence>
<feature type="compositionally biased region" description="Pro residues" evidence="1">
    <location>
        <begin position="116"/>
        <end position="134"/>
    </location>
</feature>
<dbReference type="SMART" id="SM00894">
    <property type="entry name" value="Excalibur"/>
    <property type="match status" value="1"/>
</dbReference>
<feature type="compositionally biased region" description="Low complexity" evidence="1">
    <location>
        <begin position="49"/>
        <end position="73"/>
    </location>
</feature>
<reference evidence="6" key="1">
    <citation type="submission" date="2016-10" db="EMBL/GenBank/DDBJ databases">
        <authorList>
            <person name="Varghese N."/>
            <person name="Submissions S."/>
        </authorList>
    </citation>
    <scope>NUCLEOTIDE SEQUENCE [LARGE SCALE GENOMIC DNA]</scope>
    <source>
        <strain evidence="6">DSM 20524</strain>
    </source>
</reference>
<evidence type="ECO:0000259" key="4">
    <source>
        <dbReference type="SMART" id="SM00894"/>
    </source>
</evidence>
<organism evidence="5 6">
    <name type="scientific">Corynebacterium cystitidis DSM 20524</name>
    <dbReference type="NCBI Taxonomy" id="1121357"/>
    <lineage>
        <taxon>Bacteria</taxon>
        <taxon>Bacillati</taxon>
        <taxon>Actinomycetota</taxon>
        <taxon>Actinomycetes</taxon>
        <taxon>Mycobacteriales</taxon>
        <taxon>Corynebacteriaceae</taxon>
        <taxon>Corynebacterium</taxon>
    </lineage>
</organism>
<name>A0A1H9WM28_9CORY</name>
<keyword evidence="2" id="KW-0812">Transmembrane</keyword>
<keyword evidence="6" id="KW-1185">Reference proteome</keyword>
<feature type="signal peptide" evidence="3">
    <location>
        <begin position="1"/>
        <end position="24"/>
    </location>
</feature>
<evidence type="ECO:0000313" key="6">
    <source>
        <dbReference type="Proteomes" id="UP000198929"/>
    </source>
</evidence>
<dbReference type="EMBL" id="FOGQ01000026">
    <property type="protein sequence ID" value="SES34809.1"/>
    <property type="molecule type" value="Genomic_DNA"/>
</dbReference>
<feature type="domain" description="Excalibur calcium-binding" evidence="4">
    <location>
        <begin position="138"/>
        <end position="174"/>
    </location>
</feature>
<dbReference type="RefSeq" id="WP_092261130.1">
    <property type="nucleotide sequence ID" value="NZ_CP047199.1"/>
</dbReference>